<protein>
    <submittedName>
        <fullName evidence="6">Redoxin family protein</fullName>
    </submittedName>
</protein>
<organism evidence="6 7">
    <name type="scientific">Pseudoduganella aquatica</name>
    <dbReference type="NCBI Taxonomy" id="2660641"/>
    <lineage>
        <taxon>Bacteria</taxon>
        <taxon>Pseudomonadati</taxon>
        <taxon>Pseudomonadota</taxon>
        <taxon>Betaproteobacteria</taxon>
        <taxon>Burkholderiales</taxon>
        <taxon>Oxalobacteraceae</taxon>
        <taxon>Telluria group</taxon>
        <taxon>Pseudoduganella</taxon>
    </lineage>
</organism>
<dbReference type="RefSeq" id="WP_161074943.1">
    <property type="nucleotide sequence ID" value="NZ_WWCU01000042.1"/>
</dbReference>
<dbReference type="InterPro" id="IPR036249">
    <property type="entry name" value="Thioredoxin-like_sf"/>
</dbReference>
<dbReference type="GO" id="GO:0015036">
    <property type="term" value="F:disulfide oxidoreductase activity"/>
    <property type="evidence" value="ECO:0007669"/>
    <property type="project" value="UniProtKB-ARBA"/>
</dbReference>
<gene>
    <name evidence="6" type="ORF">GTP77_25390</name>
</gene>
<evidence type="ECO:0000259" key="5">
    <source>
        <dbReference type="PROSITE" id="PS51352"/>
    </source>
</evidence>
<dbReference type="PANTHER" id="PTHR42852:SF13">
    <property type="entry name" value="PROTEIN DIPZ"/>
    <property type="match status" value="1"/>
</dbReference>
<keyword evidence="3" id="KW-0676">Redox-active center</keyword>
<dbReference type="InterPro" id="IPR050553">
    <property type="entry name" value="Thioredoxin_ResA/DsbE_sf"/>
</dbReference>
<evidence type="ECO:0000256" key="2">
    <source>
        <dbReference type="ARBA" id="ARBA00022748"/>
    </source>
</evidence>
<evidence type="ECO:0000313" key="6">
    <source>
        <dbReference type="EMBL" id="MYN10658.1"/>
    </source>
</evidence>
<dbReference type="PANTHER" id="PTHR42852">
    <property type="entry name" value="THIOL:DISULFIDE INTERCHANGE PROTEIN DSBE"/>
    <property type="match status" value="1"/>
</dbReference>
<dbReference type="PROSITE" id="PS51352">
    <property type="entry name" value="THIOREDOXIN_2"/>
    <property type="match status" value="1"/>
</dbReference>
<proteinExistence type="predicted"/>
<dbReference type="GO" id="GO:0017004">
    <property type="term" value="P:cytochrome complex assembly"/>
    <property type="evidence" value="ECO:0007669"/>
    <property type="project" value="UniProtKB-KW"/>
</dbReference>
<dbReference type="InterPro" id="IPR013766">
    <property type="entry name" value="Thioredoxin_domain"/>
</dbReference>
<keyword evidence="4" id="KW-1133">Transmembrane helix</keyword>
<evidence type="ECO:0000313" key="7">
    <source>
        <dbReference type="Proteomes" id="UP000450676"/>
    </source>
</evidence>
<name>A0A7X4HH51_9BURK</name>
<keyword evidence="7" id="KW-1185">Reference proteome</keyword>
<dbReference type="InterPro" id="IPR017937">
    <property type="entry name" value="Thioredoxin_CS"/>
</dbReference>
<reference evidence="6 7" key="1">
    <citation type="submission" date="2019-12" db="EMBL/GenBank/DDBJ databases">
        <title>Novel species isolated from a subtropical stream in China.</title>
        <authorList>
            <person name="Lu H."/>
        </authorList>
    </citation>
    <scope>NUCLEOTIDE SEQUENCE [LARGE SCALE GENOMIC DNA]</scope>
    <source>
        <strain evidence="6 7">FT127W</strain>
    </source>
</reference>
<dbReference type="InterPro" id="IPR013740">
    <property type="entry name" value="Redoxin"/>
</dbReference>
<dbReference type="EMBL" id="WWCU01000042">
    <property type="protein sequence ID" value="MYN10658.1"/>
    <property type="molecule type" value="Genomic_DNA"/>
</dbReference>
<keyword evidence="4" id="KW-0472">Membrane</keyword>
<feature type="transmembrane region" description="Helical" evidence="4">
    <location>
        <begin position="108"/>
        <end position="130"/>
    </location>
</feature>
<feature type="transmembrane region" description="Helical" evidence="4">
    <location>
        <begin position="44"/>
        <end position="64"/>
    </location>
</feature>
<feature type="domain" description="Thioredoxin" evidence="5">
    <location>
        <begin position="132"/>
        <end position="259"/>
    </location>
</feature>
<evidence type="ECO:0000256" key="1">
    <source>
        <dbReference type="ARBA" id="ARBA00004196"/>
    </source>
</evidence>
<dbReference type="Pfam" id="PF08534">
    <property type="entry name" value="Redoxin"/>
    <property type="match status" value="1"/>
</dbReference>
<dbReference type="Proteomes" id="UP000450676">
    <property type="component" value="Unassembled WGS sequence"/>
</dbReference>
<feature type="transmembrane region" description="Helical" evidence="4">
    <location>
        <begin position="12"/>
        <end position="32"/>
    </location>
</feature>
<dbReference type="PROSITE" id="PS00194">
    <property type="entry name" value="THIOREDOXIN_1"/>
    <property type="match status" value="1"/>
</dbReference>
<comment type="caution">
    <text evidence="6">The sequence shown here is derived from an EMBL/GenBank/DDBJ whole genome shotgun (WGS) entry which is preliminary data.</text>
</comment>
<keyword evidence="2" id="KW-0201">Cytochrome c-type biogenesis</keyword>
<dbReference type="AlphaFoldDB" id="A0A7X4HH51"/>
<comment type="subcellular location">
    <subcellularLocation>
        <location evidence="1">Cell envelope</location>
    </subcellularLocation>
</comment>
<dbReference type="GO" id="GO:0030313">
    <property type="term" value="C:cell envelope"/>
    <property type="evidence" value="ECO:0007669"/>
    <property type="project" value="UniProtKB-SubCell"/>
</dbReference>
<dbReference type="SUPFAM" id="SSF52833">
    <property type="entry name" value="Thioredoxin-like"/>
    <property type="match status" value="1"/>
</dbReference>
<evidence type="ECO:0000256" key="4">
    <source>
        <dbReference type="SAM" id="Phobius"/>
    </source>
</evidence>
<evidence type="ECO:0000256" key="3">
    <source>
        <dbReference type="ARBA" id="ARBA00023284"/>
    </source>
</evidence>
<keyword evidence="4" id="KW-0812">Transmembrane</keyword>
<dbReference type="CDD" id="cd02966">
    <property type="entry name" value="TlpA_like_family"/>
    <property type="match status" value="1"/>
</dbReference>
<accession>A0A7X4HH51</accession>
<feature type="transmembrane region" description="Helical" evidence="4">
    <location>
        <begin position="84"/>
        <end position="101"/>
    </location>
</feature>
<dbReference type="Gene3D" id="3.40.30.10">
    <property type="entry name" value="Glutaredoxin"/>
    <property type="match status" value="1"/>
</dbReference>
<sequence>MFSVNVGPLVLQASHLLLAMAFGIAAGVGYLVGRKNKVNVTGILLDMALAALVAGRIAFVVTRFDDFRSAPWWAVFDFRDGGGNWPAAIAGGLAVAVWRCWRKPQLQAPLAAGLIAALFAWDMSGSAIALRSPQGAAAPAAIRQFAGGKPMVVNFWASWCPPCRREMPVLAKMQQQRRDVAFVFVNEDAEAAAGQGFLAERGFTVANTVHDADGKIAHGVGASAFPTTLFYGADGKLASLHIGELSQASLNAYLEKIAPPL</sequence>